<proteinExistence type="inferred from homology"/>
<keyword evidence="4" id="KW-1133">Transmembrane helix</keyword>
<name>A0ABW2Y4I3_9BIFI</name>
<evidence type="ECO:0000256" key="1">
    <source>
        <dbReference type="ARBA" id="ARBA00004370"/>
    </source>
</evidence>
<dbReference type="PANTHER" id="PTHR30627">
    <property type="entry name" value="PEPTIDOGLYCAN D,D-TRANSPEPTIDASE"/>
    <property type="match status" value="1"/>
</dbReference>
<dbReference type="RefSeq" id="WP_377938860.1">
    <property type="nucleotide sequence ID" value="NZ_JBHTHQ010000021.1"/>
</dbReference>
<protein>
    <submittedName>
        <fullName evidence="7">Peptidoglycan D,D-transpeptidase FtsI family protein</fullName>
    </submittedName>
</protein>
<keyword evidence="3 4" id="KW-0472">Membrane</keyword>
<evidence type="ECO:0000259" key="6">
    <source>
        <dbReference type="Pfam" id="PF03717"/>
    </source>
</evidence>
<dbReference type="Gene3D" id="3.90.1310.10">
    <property type="entry name" value="Penicillin-binding protein 2a (Domain 2)"/>
    <property type="match status" value="1"/>
</dbReference>
<comment type="caution">
    <text evidence="7">The sequence shown here is derived from an EMBL/GenBank/DDBJ whole genome shotgun (WGS) entry which is preliminary data.</text>
</comment>
<dbReference type="PANTHER" id="PTHR30627:SF1">
    <property type="entry name" value="PEPTIDOGLYCAN D,D-TRANSPEPTIDASE FTSI"/>
    <property type="match status" value="1"/>
</dbReference>
<dbReference type="SUPFAM" id="SSF56601">
    <property type="entry name" value="beta-lactamase/transpeptidase-like"/>
    <property type="match status" value="1"/>
</dbReference>
<evidence type="ECO:0000259" key="5">
    <source>
        <dbReference type="Pfam" id="PF00905"/>
    </source>
</evidence>
<dbReference type="InterPro" id="IPR012338">
    <property type="entry name" value="Beta-lactam/transpept-like"/>
</dbReference>
<dbReference type="Gene3D" id="3.40.710.10">
    <property type="entry name" value="DD-peptidase/beta-lactamase superfamily"/>
    <property type="match status" value="1"/>
</dbReference>
<feature type="domain" description="Penicillin-binding protein dimerisation" evidence="6">
    <location>
        <begin position="68"/>
        <end position="246"/>
    </location>
</feature>
<evidence type="ECO:0000313" key="8">
    <source>
        <dbReference type="Proteomes" id="UP001597036"/>
    </source>
</evidence>
<dbReference type="InterPro" id="IPR001460">
    <property type="entry name" value="PCN-bd_Tpept"/>
</dbReference>
<dbReference type="Pfam" id="PF03717">
    <property type="entry name" value="PBP_dimer"/>
    <property type="match status" value="1"/>
</dbReference>
<evidence type="ECO:0000313" key="7">
    <source>
        <dbReference type="EMBL" id="MFD0705165.1"/>
    </source>
</evidence>
<reference evidence="8" key="1">
    <citation type="journal article" date="2019" name="Int. J. Syst. Evol. Microbiol.">
        <title>The Global Catalogue of Microorganisms (GCM) 10K type strain sequencing project: providing services to taxonomists for standard genome sequencing and annotation.</title>
        <authorList>
            <consortium name="The Broad Institute Genomics Platform"/>
            <consortium name="The Broad Institute Genome Sequencing Center for Infectious Disease"/>
            <person name="Wu L."/>
            <person name="Ma J."/>
        </authorList>
    </citation>
    <scope>NUCLEOTIDE SEQUENCE [LARGE SCALE GENOMIC DNA]</scope>
    <source>
        <strain evidence="8">CCM 8604</strain>
    </source>
</reference>
<dbReference type="Pfam" id="PF00905">
    <property type="entry name" value="Transpeptidase"/>
    <property type="match status" value="1"/>
</dbReference>
<comment type="similarity">
    <text evidence="2">Belongs to the transpeptidase family.</text>
</comment>
<dbReference type="EMBL" id="JBHTHQ010000021">
    <property type="protein sequence ID" value="MFD0705165.1"/>
    <property type="molecule type" value="Genomic_DNA"/>
</dbReference>
<sequence length="627" mass="67428">MARTPQAQENTGFIQSQAHTIRRRTIAVIIVWAVLIVAGLGRLAWLQIFGAASLAQEASNSRTVTAKVQAMRGSIVDTNGEILAQSIEAYKIYVDQVGAKSFSPLSCTVKRTRSMTDATYDQLTQERRKTCHEINGKDVPGKGAYAVAQILAPVLKQNPQELGAELAGKNRYVVVAKGVTPKVARKIDKLHLSAIVGTELMSQRVYSDPTLIGAILGGVNDEDTGVAGLESMENASLKGVAGVETYQQANPINPTNGTAKIPGTEKVQSQAKQGGTVKLTIDRDVQWFMNQQLKQRVQDQNADWGIGVVQEVSTGKILAISDSDQYAADSDDALIKGSKAMTATFDPGSTGKLITASGIIQEGLHKATDRFTVPYKLEYQGQSYHDAEYHPNQKLTLAGILYNSYNTGTIMTAQNYSLEKRYQYITRFGIGASTGINFPGESVGLLKNYTDWDTRTQQTVLFGQGYTVNALQMTNVIATVANGGVRLGQRIVEKSTDANGKDTTPTANKATRVISAQTASTVLNMMENIGEEYRGVSSVPGYRVAGKSGTAEVAGDTGALTSVVADYIAALPADNPKFVVGVFIKDARSYYGGATSGPVVGAVGWFLMQKYQIPQSQPRTNAIPIEW</sequence>
<evidence type="ECO:0000256" key="4">
    <source>
        <dbReference type="SAM" id="Phobius"/>
    </source>
</evidence>
<gene>
    <name evidence="7" type="ORF">ACFQY8_05340</name>
</gene>
<dbReference type="InterPro" id="IPR036138">
    <property type="entry name" value="PBP_dimer_sf"/>
</dbReference>
<dbReference type="Proteomes" id="UP001597036">
    <property type="component" value="Unassembled WGS sequence"/>
</dbReference>
<comment type="subcellular location">
    <subcellularLocation>
        <location evidence="1">Membrane</location>
    </subcellularLocation>
</comment>
<keyword evidence="8" id="KW-1185">Reference proteome</keyword>
<keyword evidence="4" id="KW-0812">Transmembrane</keyword>
<dbReference type="Gene3D" id="3.30.450.330">
    <property type="match status" value="1"/>
</dbReference>
<feature type="domain" description="Penicillin-binding protein transpeptidase" evidence="5">
    <location>
        <begin position="306"/>
        <end position="601"/>
    </location>
</feature>
<evidence type="ECO:0000256" key="2">
    <source>
        <dbReference type="ARBA" id="ARBA00007171"/>
    </source>
</evidence>
<organism evidence="7 8">
    <name type="scientific">Alloscardovia venturai</name>
    <dbReference type="NCBI Taxonomy" id="1769421"/>
    <lineage>
        <taxon>Bacteria</taxon>
        <taxon>Bacillati</taxon>
        <taxon>Actinomycetota</taxon>
        <taxon>Actinomycetes</taxon>
        <taxon>Bifidobacteriales</taxon>
        <taxon>Bifidobacteriaceae</taxon>
        <taxon>Alloscardovia</taxon>
    </lineage>
</organism>
<feature type="transmembrane region" description="Helical" evidence="4">
    <location>
        <begin position="26"/>
        <end position="45"/>
    </location>
</feature>
<dbReference type="SUPFAM" id="SSF56519">
    <property type="entry name" value="Penicillin binding protein dimerisation domain"/>
    <property type="match status" value="1"/>
</dbReference>
<accession>A0ABW2Y4I3</accession>
<evidence type="ECO:0000256" key="3">
    <source>
        <dbReference type="ARBA" id="ARBA00023136"/>
    </source>
</evidence>
<dbReference type="InterPro" id="IPR005311">
    <property type="entry name" value="PBP_dimer"/>
</dbReference>
<dbReference type="InterPro" id="IPR050515">
    <property type="entry name" value="Beta-lactam/transpept"/>
</dbReference>